<feature type="compositionally biased region" description="Polar residues" evidence="8">
    <location>
        <begin position="130"/>
        <end position="156"/>
    </location>
</feature>
<keyword evidence="4" id="KW-0496">Mitochondrion</keyword>
<accession>A0A364ND55</accession>
<keyword evidence="2" id="KW-0809">Transit peptide</keyword>
<dbReference type="Proteomes" id="UP000249619">
    <property type="component" value="Unassembled WGS sequence"/>
</dbReference>
<keyword evidence="10" id="KW-1185">Reference proteome</keyword>
<sequence length="327" mass="35108">MAFVIDNCTPVTVFSVQLFMNQVSAKGKKTPSKPCPSHHTSRANRSMKEGNIPPGPSASAKPIGNLPFPSQTFESAAVSRVQNEELKLGNSHRAPKMICRSCLRAASRSTTYQIPRPLSSIRQQTPARFLTTSPPLHNATPISGATVTQSAARQGDSTSSHAPPSATSTSAAQPFSEPLTPAASPDLKATAAEAAKKKMAPLVKSSIPAGQPLKGLNFLKDRQDPVAKADDEYPAWLWTILDRQEKKAEKGAGDLFSAKRLRKEQAMNPEMMIPKVPLYEQTLDLPAGDGSLAGAVQAADAREELTKAMRNKRRASIKEANFLKAMG</sequence>
<feature type="region of interest" description="Disordered" evidence="8">
    <location>
        <begin position="130"/>
        <end position="185"/>
    </location>
</feature>
<dbReference type="PANTHER" id="PTHR28595:SF1">
    <property type="entry name" value="LARGE RIBOSOMAL SUBUNIT PROTEIN ML54"/>
    <property type="match status" value="1"/>
</dbReference>
<dbReference type="STRING" id="183478.A0A364ND55"/>
<comment type="subcellular location">
    <subcellularLocation>
        <location evidence="1">Mitochondrion</location>
    </subcellularLocation>
</comment>
<dbReference type="EMBL" id="QGDH01000016">
    <property type="protein sequence ID" value="RAR15041.1"/>
    <property type="molecule type" value="Genomic_DNA"/>
</dbReference>
<feature type="region of interest" description="Disordered" evidence="8">
    <location>
        <begin position="25"/>
        <end position="59"/>
    </location>
</feature>
<comment type="caution">
    <text evidence="9">The sequence shown here is derived from an EMBL/GenBank/DDBJ whole genome shotgun (WGS) entry which is preliminary data.</text>
</comment>
<evidence type="ECO:0000313" key="9">
    <source>
        <dbReference type="EMBL" id="RAR15041.1"/>
    </source>
</evidence>
<comment type="similarity">
    <text evidence="6">Belongs to the mitochondrion-specific ribosomal protein mL54 family.</text>
</comment>
<keyword evidence="3 9" id="KW-0689">Ribosomal protein</keyword>
<dbReference type="Pfam" id="PF08561">
    <property type="entry name" value="Ribosomal_L37"/>
    <property type="match status" value="1"/>
</dbReference>
<evidence type="ECO:0000256" key="6">
    <source>
        <dbReference type="ARBA" id="ARBA00033752"/>
    </source>
</evidence>
<dbReference type="AlphaFoldDB" id="A0A364ND55"/>
<evidence type="ECO:0000256" key="1">
    <source>
        <dbReference type="ARBA" id="ARBA00004173"/>
    </source>
</evidence>
<organism evidence="9 10">
    <name type="scientific">Stemphylium lycopersici</name>
    <name type="common">Tomato gray leaf spot disease fungus</name>
    <name type="synonym">Thyrospora lycopersici</name>
    <dbReference type="NCBI Taxonomy" id="183478"/>
    <lineage>
        <taxon>Eukaryota</taxon>
        <taxon>Fungi</taxon>
        <taxon>Dikarya</taxon>
        <taxon>Ascomycota</taxon>
        <taxon>Pezizomycotina</taxon>
        <taxon>Dothideomycetes</taxon>
        <taxon>Pleosporomycetidae</taxon>
        <taxon>Pleosporales</taxon>
        <taxon>Pleosporineae</taxon>
        <taxon>Pleosporaceae</taxon>
        <taxon>Stemphylium</taxon>
    </lineage>
</organism>
<dbReference type="PANTHER" id="PTHR28595">
    <property type="entry name" value="39S RIBOSOMAL PROTEIN L54, MITOCHONDRIAL"/>
    <property type="match status" value="1"/>
</dbReference>
<protein>
    <recommendedName>
        <fullName evidence="7">Large ribosomal subunit protein mL54</fullName>
    </recommendedName>
</protein>
<keyword evidence="5" id="KW-0687">Ribonucleoprotein</keyword>
<dbReference type="InterPro" id="IPR013870">
    <property type="entry name" value="Ribosomal_mL54"/>
</dbReference>
<evidence type="ECO:0000313" key="10">
    <source>
        <dbReference type="Proteomes" id="UP000249619"/>
    </source>
</evidence>
<evidence type="ECO:0000256" key="3">
    <source>
        <dbReference type="ARBA" id="ARBA00022980"/>
    </source>
</evidence>
<reference evidence="10" key="1">
    <citation type="submission" date="2018-05" db="EMBL/GenBank/DDBJ databases">
        <title>Draft genome sequence of Stemphylium lycopersici strain CIDEFI 213.</title>
        <authorList>
            <person name="Medina R."/>
            <person name="Franco M.E.E."/>
            <person name="Lucentini C.G."/>
            <person name="Saparrat M.C.N."/>
            <person name="Balatti P.A."/>
        </authorList>
    </citation>
    <scope>NUCLEOTIDE SEQUENCE [LARGE SCALE GENOMIC DNA]</scope>
    <source>
        <strain evidence="10">CIDEFI 213</strain>
    </source>
</reference>
<evidence type="ECO:0000256" key="8">
    <source>
        <dbReference type="SAM" id="MobiDB-lite"/>
    </source>
</evidence>
<gene>
    <name evidence="9" type="ORF">DDE83_001677</name>
</gene>
<proteinExistence type="inferred from homology"/>
<evidence type="ECO:0000256" key="5">
    <source>
        <dbReference type="ARBA" id="ARBA00023274"/>
    </source>
</evidence>
<evidence type="ECO:0000256" key="7">
    <source>
        <dbReference type="ARBA" id="ARBA00035179"/>
    </source>
</evidence>
<feature type="compositionally biased region" description="Low complexity" evidence="8">
    <location>
        <begin position="157"/>
        <end position="176"/>
    </location>
</feature>
<evidence type="ECO:0000256" key="4">
    <source>
        <dbReference type="ARBA" id="ARBA00023128"/>
    </source>
</evidence>
<dbReference type="GO" id="GO:0005762">
    <property type="term" value="C:mitochondrial large ribosomal subunit"/>
    <property type="evidence" value="ECO:0007669"/>
    <property type="project" value="TreeGrafter"/>
</dbReference>
<name>A0A364ND55_STELY</name>
<evidence type="ECO:0000256" key="2">
    <source>
        <dbReference type="ARBA" id="ARBA00022946"/>
    </source>
</evidence>
<dbReference type="GO" id="GO:0003735">
    <property type="term" value="F:structural constituent of ribosome"/>
    <property type="evidence" value="ECO:0007669"/>
    <property type="project" value="TreeGrafter"/>
</dbReference>